<protein>
    <submittedName>
        <fullName evidence="1">Uncharacterized protein</fullName>
    </submittedName>
</protein>
<proteinExistence type="predicted"/>
<name>A0A3Q3VLR1_MOLML</name>
<evidence type="ECO:0000313" key="1">
    <source>
        <dbReference type="Ensembl" id="ENSMMOP00000001368.1"/>
    </source>
</evidence>
<evidence type="ECO:0000313" key="2">
    <source>
        <dbReference type="Proteomes" id="UP000261620"/>
    </source>
</evidence>
<accession>A0A3Q3VLR1</accession>
<organism evidence="1 2">
    <name type="scientific">Mola mola</name>
    <name type="common">Ocean sunfish</name>
    <name type="synonym">Tetraodon mola</name>
    <dbReference type="NCBI Taxonomy" id="94237"/>
    <lineage>
        <taxon>Eukaryota</taxon>
        <taxon>Metazoa</taxon>
        <taxon>Chordata</taxon>
        <taxon>Craniata</taxon>
        <taxon>Vertebrata</taxon>
        <taxon>Euteleostomi</taxon>
        <taxon>Actinopterygii</taxon>
        <taxon>Neopterygii</taxon>
        <taxon>Teleostei</taxon>
        <taxon>Neoteleostei</taxon>
        <taxon>Acanthomorphata</taxon>
        <taxon>Eupercaria</taxon>
        <taxon>Tetraodontiformes</taxon>
        <taxon>Molidae</taxon>
        <taxon>Mola</taxon>
    </lineage>
</organism>
<reference evidence="1" key="1">
    <citation type="submission" date="2025-08" db="UniProtKB">
        <authorList>
            <consortium name="Ensembl"/>
        </authorList>
    </citation>
    <scope>IDENTIFICATION</scope>
</reference>
<dbReference type="Ensembl" id="ENSMMOT00000001396.1">
    <property type="protein sequence ID" value="ENSMMOP00000001368.1"/>
    <property type="gene ID" value="ENSMMOG00000001154.1"/>
</dbReference>
<sequence length="136" mass="15401">YWLTEESPRMLQSIQTGSTVTIPSHPSNIYIFVGTVLRPTNRNILYPENTRLYLQLSHFINGSNLVRQPEDGLQVVRCVIWLCFGFTPPHTLHNGPKCENGNTRCSFLKLELATCTTHLLVVPSSTQLNTSLKVFQ</sequence>
<dbReference type="AlphaFoldDB" id="A0A3Q3VLR1"/>
<dbReference type="Proteomes" id="UP000261620">
    <property type="component" value="Unplaced"/>
</dbReference>
<keyword evidence="2" id="KW-1185">Reference proteome</keyword>
<reference evidence="1" key="2">
    <citation type="submission" date="2025-09" db="UniProtKB">
        <authorList>
            <consortium name="Ensembl"/>
        </authorList>
    </citation>
    <scope>IDENTIFICATION</scope>
</reference>